<dbReference type="InterPro" id="IPR006869">
    <property type="entry name" value="DUF547"/>
</dbReference>
<dbReference type="Pfam" id="PF04784">
    <property type="entry name" value="DUF547"/>
    <property type="match status" value="1"/>
</dbReference>
<reference evidence="2 3" key="1">
    <citation type="submission" date="2019-02" db="EMBL/GenBank/DDBJ databases">
        <title>Deep-cultivation of Planctomycetes and their phenomic and genomic characterization uncovers novel biology.</title>
        <authorList>
            <person name="Wiegand S."/>
            <person name="Jogler M."/>
            <person name="Boedeker C."/>
            <person name="Pinto D."/>
            <person name="Vollmers J."/>
            <person name="Rivas-Marin E."/>
            <person name="Kohn T."/>
            <person name="Peeters S.H."/>
            <person name="Heuer A."/>
            <person name="Rast P."/>
            <person name="Oberbeckmann S."/>
            <person name="Bunk B."/>
            <person name="Jeske O."/>
            <person name="Meyerdierks A."/>
            <person name="Storesund J.E."/>
            <person name="Kallscheuer N."/>
            <person name="Luecker S."/>
            <person name="Lage O.M."/>
            <person name="Pohl T."/>
            <person name="Merkel B.J."/>
            <person name="Hornburger P."/>
            <person name="Mueller R.-W."/>
            <person name="Bruemmer F."/>
            <person name="Labrenz M."/>
            <person name="Spormann A.M."/>
            <person name="Op Den Camp H."/>
            <person name="Overmann J."/>
            <person name="Amann R."/>
            <person name="Jetten M.S.M."/>
            <person name="Mascher T."/>
            <person name="Medema M.H."/>
            <person name="Devos D.P."/>
            <person name="Kaster A.-K."/>
            <person name="Ovreas L."/>
            <person name="Rohde M."/>
            <person name="Galperin M.Y."/>
            <person name="Jogler C."/>
        </authorList>
    </citation>
    <scope>NUCLEOTIDE SEQUENCE [LARGE SCALE GENOMIC DNA]</scope>
    <source>
        <strain evidence="2 3">Pla52o</strain>
    </source>
</reference>
<dbReference type="PANTHER" id="PTHR46361:SF3">
    <property type="entry name" value="ELECTRON CARRIER_ PROTEIN DISULFIDE OXIDOREDUCTASE"/>
    <property type="match status" value="1"/>
</dbReference>
<gene>
    <name evidence="2" type="ORF">Pla52o_22260</name>
</gene>
<dbReference type="RefSeq" id="WP_146594506.1">
    <property type="nucleotide sequence ID" value="NZ_SJPT01000003.1"/>
</dbReference>
<protein>
    <recommendedName>
        <fullName evidence="1">DUF547 domain-containing protein</fullName>
    </recommendedName>
</protein>
<accession>A0A5C6CNG6</accession>
<dbReference type="Proteomes" id="UP000316304">
    <property type="component" value="Unassembled WGS sequence"/>
</dbReference>
<dbReference type="EMBL" id="SJPT01000003">
    <property type="protein sequence ID" value="TWU24299.1"/>
    <property type="molecule type" value="Genomic_DNA"/>
</dbReference>
<proteinExistence type="predicted"/>
<organism evidence="2 3">
    <name type="scientific">Novipirellula galeiformis</name>
    <dbReference type="NCBI Taxonomy" id="2528004"/>
    <lineage>
        <taxon>Bacteria</taxon>
        <taxon>Pseudomonadati</taxon>
        <taxon>Planctomycetota</taxon>
        <taxon>Planctomycetia</taxon>
        <taxon>Pirellulales</taxon>
        <taxon>Pirellulaceae</taxon>
        <taxon>Novipirellula</taxon>
    </lineage>
</organism>
<dbReference type="OrthoDB" id="526867at2"/>
<feature type="domain" description="DUF547" evidence="1">
    <location>
        <begin position="106"/>
        <end position="213"/>
    </location>
</feature>
<name>A0A5C6CNG6_9BACT</name>
<dbReference type="PANTHER" id="PTHR46361">
    <property type="entry name" value="ELECTRON CARRIER/ PROTEIN DISULFIDE OXIDOREDUCTASE"/>
    <property type="match status" value="1"/>
</dbReference>
<comment type="caution">
    <text evidence="2">The sequence shown here is derived from an EMBL/GenBank/DDBJ whole genome shotgun (WGS) entry which is preliminary data.</text>
</comment>
<evidence type="ECO:0000313" key="2">
    <source>
        <dbReference type="EMBL" id="TWU24299.1"/>
    </source>
</evidence>
<dbReference type="AlphaFoldDB" id="A0A5C6CNG6"/>
<evidence type="ECO:0000313" key="3">
    <source>
        <dbReference type="Proteomes" id="UP000316304"/>
    </source>
</evidence>
<sequence length="373" mass="42466">MTHFLSARTIRSFSLLIVVLVVGFNFCNETLAQSQPRFGGPESSSPINRLSYEDISHAPLDALLHRYVDCNGMVCYSRWRGRSRDVHALEAYLHGLTRVNAGLPARREAKMAFYINAYNAMTLWGILHEYPVASIQRIDGKRTQFAIFDDLQLWDGASYRSLNGIENDVLRPLGDPRIHFALVCAARGCPRLRNRAYTADALHWQLDDNAREFFSSHARFHISRITRTVQMSPILEWYRDDFGQTDHDVVATVFAYLPQRDRLWLSQHCNWKFKYLGYDWSLNDQCPAVGVKLAAIPYRAYSIASPALKPFMDMMSHGDDASQTTTPSDRCDAVAWEDTGWAHGVEAIRTRRLQDGHGSRAARVPLSPIGKRD</sequence>
<evidence type="ECO:0000259" key="1">
    <source>
        <dbReference type="Pfam" id="PF04784"/>
    </source>
</evidence>
<keyword evidence="3" id="KW-1185">Reference proteome</keyword>